<organism evidence="1 2">
    <name type="scientific">Penicillium digitatum (strain PHI26 / CECT 20796)</name>
    <name type="common">Green mold</name>
    <dbReference type="NCBI Taxonomy" id="1170229"/>
    <lineage>
        <taxon>Eukaryota</taxon>
        <taxon>Fungi</taxon>
        <taxon>Dikarya</taxon>
        <taxon>Ascomycota</taxon>
        <taxon>Pezizomycotina</taxon>
        <taxon>Eurotiomycetes</taxon>
        <taxon>Eurotiomycetidae</taxon>
        <taxon>Eurotiales</taxon>
        <taxon>Aspergillaceae</taxon>
        <taxon>Penicillium</taxon>
    </lineage>
</organism>
<gene>
    <name evidence="1" type="ORF">PDIG_53770</name>
</gene>
<protein>
    <submittedName>
        <fullName evidence="1">Uncharacterized protein</fullName>
    </submittedName>
</protein>
<dbReference type="OrthoDB" id="4367324at2759"/>
<dbReference type="AlphaFoldDB" id="K9FNY6"/>
<dbReference type="HOGENOM" id="CLU_2886517_0_0_1"/>
<dbReference type="Proteomes" id="UP000009882">
    <property type="component" value="Unassembled WGS sequence"/>
</dbReference>
<accession>K9FNY6</accession>
<evidence type="ECO:0000313" key="1">
    <source>
        <dbReference type="EMBL" id="EKV10889.1"/>
    </source>
</evidence>
<keyword evidence="2" id="KW-1185">Reference proteome</keyword>
<evidence type="ECO:0000313" key="2">
    <source>
        <dbReference type="Proteomes" id="UP000009882"/>
    </source>
</evidence>
<reference evidence="2" key="1">
    <citation type="journal article" date="2012" name="BMC Genomics">
        <title>Genome sequence of the necrotrophic fungus Penicillium digitatum, the main postharvest pathogen of citrus.</title>
        <authorList>
            <person name="Marcet-Houben M."/>
            <person name="Ballester A.-R."/>
            <person name="de la Fuente B."/>
            <person name="Harries E."/>
            <person name="Marcos J.F."/>
            <person name="Gonzalez-Candelas L."/>
            <person name="Gabaldon T."/>
        </authorList>
    </citation>
    <scope>NUCLEOTIDE SEQUENCE [LARGE SCALE GENOMIC DNA]</scope>
    <source>
        <strain evidence="2">PHI26 / CECT 20796</strain>
    </source>
</reference>
<dbReference type="EMBL" id="AKCT01000216">
    <property type="protein sequence ID" value="EKV10889.1"/>
    <property type="molecule type" value="Genomic_DNA"/>
</dbReference>
<dbReference type="InParanoid" id="K9FNY6"/>
<comment type="caution">
    <text evidence="1">The sequence shown here is derived from an EMBL/GenBank/DDBJ whole genome shotgun (WGS) entry which is preliminary data.</text>
</comment>
<proteinExistence type="predicted"/>
<sequence>MLPKIVFTRVRRALRTGFNNLTMLNQVDGFNGCIFFYVGESAKVIDNFLPDTAYFCAWASARH</sequence>
<name>K9FNY6_PEND2</name>